<accession>A0A9P1J6E3</accession>
<feature type="region of interest" description="Disordered" evidence="1">
    <location>
        <begin position="101"/>
        <end position="136"/>
    </location>
</feature>
<dbReference type="PANTHER" id="PTHR21845">
    <property type="entry name" value="TRANSMEMBRANE ANCHOR PROTEIN 1"/>
    <property type="match status" value="1"/>
</dbReference>
<feature type="transmembrane region" description="Helical" evidence="2">
    <location>
        <begin position="20"/>
        <end position="41"/>
    </location>
</feature>
<proteinExistence type="predicted"/>
<keyword evidence="5" id="KW-1185">Reference proteome</keyword>
<evidence type="ECO:0000313" key="4">
    <source>
        <dbReference type="EMBL" id="CAI5455759.1"/>
    </source>
</evidence>
<gene>
    <name evidence="4" type="ORF">CAMP_LOCUS18396</name>
</gene>
<feature type="compositionally biased region" description="Acidic residues" evidence="1">
    <location>
        <begin position="110"/>
        <end position="126"/>
    </location>
</feature>
<dbReference type="PANTHER" id="PTHR21845:SF2">
    <property type="entry name" value="MATRIX-REMODELING-ASSOCIATED PROTEIN 7"/>
    <property type="match status" value="1"/>
</dbReference>
<evidence type="ECO:0000313" key="5">
    <source>
        <dbReference type="Proteomes" id="UP001152747"/>
    </source>
</evidence>
<name>A0A9P1J6E3_9PELO</name>
<reference evidence="4" key="1">
    <citation type="submission" date="2022-11" db="EMBL/GenBank/DDBJ databases">
        <authorList>
            <person name="Kikuchi T."/>
        </authorList>
    </citation>
    <scope>NUCLEOTIDE SEQUENCE</scope>
    <source>
        <strain evidence="4">PS1010</strain>
    </source>
</reference>
<dbReference type="InterPro" id="IPR026622">
    <property type="entry name" value="Mxra7"/>
</dbReference>
<dbReference type="InterPro" id="IPR057534">
    <property type="entry name" value="MXRA7_helical"/>
</dbReference>
<dbReference type="Pfam" id="PF25473">
    <property type="entry name" value="MXRA7_helical"/>
    <property type="match status" value="1"/>
</dbReference>
<organism evidence="4 5">
    <name type="scientific">Caenorhabditis angaria</name>
    <dbReference type="NCBI Taxonomy" id="860376"/>
    <lineage>
        <taxon>Eukaryota</taxon>
        <taxon>Metazoa</taxon>
        <taxon>Ecdysozoa</taxon>
        <taxon>Nematoda</taxon>
        <taxon>Chromadorea</taxon>
        <taxon>Rhabditida</taxon>
        <taxon>Rhabditina</taxon>
        <taxon>Rhabditomorpha</taxon>
        <taxon>Rhabditoidea</taxon>
        <taxon>Rhabditidae</taxon>
        <taxon>Peloderinae</taxon>
        <taxon>Caenorhabditis</taxon>
    </lineage>
</organism>
<protein>
    <recommendedName>
        <fullName evidence="3">Matrix-remodeling-associated protein 7 helical domain-containing protein</fullName>
    </recommendedName>
</protein>
<keyword evidence="2" id="KW-0812">Transmembrane</keyword>
<keyword evidence="2" id="KW-0472">Membrane</keyword>
<keyword evidence="2" id="KW-1133">Transmembrane helix</keyword>
<dbReference type="Proteomes" id="UP001152747">
    <property type="component" value="Unassembled WGS sequence"/>
</dbReference>
<dbReference type="EMBL" id="CANHGI010000006">
    <property type="protein sequence ID" value="CAI5455759.1"/>
    <property type="molecule type" value="Genomic_DNA"/>
</dbReference>
<evidence type="ECO:0000256" key="1">
    <source>
        <dbReference type="SAM" id="MobiDB-lite"/>
    </source>
</evidence>
<dbReference type="OrthoDB" id="5983600at2759"/>
<sequence>MTDYGQIFQQSIKLFEAYGIGFLVLSAVFGGILGIFINYYVSVRPEKRAETRKKQLLEEEVSARHEKSRIKTNEEVKELLKSGGMNTTSIKKSRVNFNPKVEESVKATDYSEESEQSEDSGDEEEQMPQMDKRRVMSASTRKFVMPDEDHPVDSDRISETLGKLHGKLATAQLKAKTRQMAAEMSAEERDYEAQMKAKQMESIMALMMENKEKFGMSSEEDIQEQLNLYNF</sequence>
<comment type="caution">
    <text evidence="4">The sequence shown here is derived from an EMBL/GenBank/DDBJ whole genome shotgun (WGS) entry which is preliminary data.</text>
</comment>
<feature type="domain" description="Matrix-remodeling-associated protein 7 helical" evidence="3">
    <location>
        <begin position="169"/>
        <end position="230"/>
    </location>
</feature>
<dbReference type="AlphaFoldDB" id="A0A9P1J6E3"/>
<evidence type="ECO:0000259" key="3">
    <source>
        <dbReference type="Pfam" id="PF25473"/>
    </source>
</evidence>
<evidence type="ECO:0000256" key="2">
    <source>
        <dbReference type="SAM" id="Phobius"/>
    </source>
</evidence>